<reference evidence="2" key="1">
    <citation type="submission" date="2022-11" db="UniProtKB">
        <authorList>
            <consortium name="WormBaseParasite"/>
        </authorList>
    </citation>
    <scope>IDENTIFICATION</scope>
</reference>
<protein>
    <submittedName>
        <fullName evidence="2">Uncharacterized protein</fullName>
    </submittedName>
</protein>
<proteinExistence type="predicted"/>
<organism evidence="1 2">
    <name type="scientific">Panagrolaimus sp. ES5</name>
    <dbReference type="NCBI Taxonomy" id="591445"/>
    <lineage>
        <taxon>Eukaryota</taxon>
        <taxon>Metazoa</taxon>
        <taxon>Ecdysozoa</taxon>
        <taxon>Nematoda</taxon>
        <taxon>Chromadorea</taxon>
        <taxon>Rhabditida</taxon>
        <taxon>Tylenchina</taxon>
        <taxon>Panagrolaimomorpha</taxon>
        <taxon>Panagrolaimoidea</taxon>
        <taxon>Panagrolaimidae</taxon>
        <taxon>Panagrolaimus</taxon>
    </lineage>
</organism>
<sequence>MNRHRGNPTSIPSESENEESVFYSDDEEEEPYYFNNSGNDMAGMIFDFAALKTLCFFNNQQKNLPSEPLLKYKPDLRLNLTARYTSVKDITYILNIQNTSYHMVHNLTVSIAFQPLPFIDCSVFDADYKSTEIILSRAYFDVIYSGSSAICILNLKKQIFPPFLVTFSTTSGIPPPSTTASAMKFYIETVMNEVTTRKINFMELFKLQHSYVLTHFDAIITDEVFQKIHRASVFPIHTILLGKSKNDVSASAFIPAIAASVIWGNKYNLVKVYETFVPSASPRKTQLLGYICVKSAFKYLFVQVSFCASIDFKGVTVAFVTPVKRLTLYLQKELQVKFNSLCLLGNHTESCTVPGLDYMEEKELIAKDQYNVENYSATINEKVIHLLASHVEKTPDV</sequence>
<dbReference type="Proteomes" id="UP000887579">
    <property type="component" value="Unplaced"/>
</dbReference>
<evidence type="ECO:0000313" key="2">
    <source>
        <dbReference type="WBParaSite" id="ES5_v2.g23309.t1"/>
    </source>
</evidence>
<evidence type="ECO:0000313" key="1">
    <source>
        <dbReference type="Proteomes" id="UP000887579"/>
    </source>
</evidence>
<dbReference type="WBParaSite" id="ES5_v2.g23309.t1">
    <property type="protein sequence ID" value="ES5_v2.g23309.t1"/>
    <property type="gene ID" value="ES5_v2.g23309"/>
</dbReference>
<accession>A0AC34G0U6</accession>
<name>A0AC34G0U6_9BILA</name>